<dbReference type="EMBL" id="CP032364">
    <property type="protein sequence ID" value="AYB00609.1"/>
    <property type="molecule type" value="Genomic_DNA"/>
</dbReference>
<dbReference type="Pfam" id="PF04854">
    <property type="entry name" value="DUF624"/>
    <property type="match status" value="1"/>
</dbReference>
<dbReference type="Proteomes" id="UP000265562">
    <property type="component" value="Chromosome"/>
</dbReference>
<evidence type="ECO:0000313" key="2">
    <source>
        <dbReference type="Proteomes" id="UP000265562"/>
    </source>
</evidence>
<keyword evidence="2" id="KW-1185">Reference proteome</keyword>
<accession>A0A385Q2J7</accession>
<dbReference type="KEGG" id="lua:D4A81_12135"/>
<dbReference type="AlphaFoldDB" id="A0A385Q2J7"/>
<sequence>MKNLFNPDNPIMNFIGKLLDCFFLNILWVITSIPIITAGAATTALYYCTIKLAKDEPMALFTDYFHSFKLNFIPATKLTVILLIIGGVLGTDAYIFLHIKMPVLLWCIGMGLLALFTIFYTIVLLYVFVLLSHFDNSVKNMICNAFVVGIRFIFCTIIIASIHFIVFFITIKLFFPLLFLGMGFIAFLSSYFLKNIIFYIEESQNKRGRVNE</sequence>
<organism evidence="1 2">
    <name type="scientific">Lachnoanaerobaculum umeaense</name>
    <dbReference type="NCBI Taxonomy" id="617123"/>
    <lineage>
        <taxon>Bacteria</taxon>
        <taxon>Bacillati</taxon>
        <taxon>Bacillota</taxon>
        <taxon>Clostridia</taxon>
        <taxon>Lachnospirales</taxon>
        <taxon>Lachnospiraceae</taxon>
        <taxon>Lachnoanaerobaculum</taxon>
    </lineage>
</organism>
<dbReference type="InterPro" id="IPR006938">
    <property type="entry name" value="DUF624"/>
</dbReference>
<protein>
    <submittedName>
        <fullName evidence="1">DUF624 domain-containing protein</fullName>
    </submittedName>
</protein>
<dbReference type="RefSeq" id="WP_111525930.1">
    <property type="nucleotide sequence ID" value="NZ_CP032364.1"/>
</dbReference>
<reference evidence="1 2" key="1">
    <citation type="submission" date="2018-09" db="EMBL/GenBank/DDBJ databases">
        <title>Genome sequencing of Lachnoanaerobaculum umeaense DSM 23576.</title>
        <authorList>
            <person name="Kook J.-K."/>
            <person name="Park S.-N."/>
            <person name="Lim Y.K."/>
        </authorList>
    </citation>
    <scope>NUCLEOTIDE SEQUENCE [LARGE SCALE GENOMIC DNA]</scope>
    <source>
        <strain evidence="2">DSM 23576 \ CCUG 58757</strain>
    </source>
</reference>
<proteinExistence type="predicted"/>
<dbReference type="OrthoDB" id="9814991at2"/>
<evidence type="ECO:0000313" key="1">
    <source>
        <dbReference type="EMBL" id="AYB00609.1"/>
    </source>
</evidence>
<gene>
    <name evidence="1" type="ORF">D4A81_12135</name>
</gene>
<name>A0A385Q2J7_9FIRM</name>